<dbReference type="Gene3D" id="3.60.40.10">
    <property type="entry name" value="PPM-type phosphatase domain"/>
    <property type="match status" value="1"/>
</dbReference>
<evidence type="ECO:0000259" key="10">
    <source>
        <dbReference type="SMART" id="SM00332"/>
    </source>
</evidence>
<gene>
    <name evidence="11" type="ORF">TPC1_11692</name>
</gene>
<feature type="non-terminal residue" evidence="11">
    <location>
        <position position="1"/>
    </location>
</feature>
<dbReference type="EMBL" id="GDID01001258">
    <property type="protein sequence ID" value="JAP95348.1"/>
    <property type="molecule type" value="Transcribed_RNA"/>
</dbReference>
<keyword evidence="5" id="KW-0378">Hydrolase</keyword>
<evidence type="ECO:0000256" key="8">
    <source>
        <dbReference type="ARBA" id="ARBA00023211"/>
    </source>
</evidence>
<evidence type="ECO:0000256" key="2">
    <source>
        <dbReference type="ARBA" id="ARBA00006702"/>
    </source>
</evidence>
<keyword evidence="8" id="KW-0464">Manganese</keyword>
<evidence type="ECO:0000256" key="6">
    <source>
        <dbReference type="ARBA" id="ARBA00022842"/>
    </source>
</evidence>
<feature type="coiled-coil region" evidence="9">
    <location>
        <begin position="294"/>
        <end position="321"/>
    </location>
</feature>
<name>A0A146KGT7_9EUKA</name>
<dbReference type="EC" id="3.1.3.16" evidence="3"/>
<evidence type="ECO:0000256" key="1">
    <source>
        <dbReference type="ARBA" id="ARBA00001936"/>
    </source>
</evidence>
<dbReference type="SMART" id="SM00332">
    <property type="entry name" value="PP2Cc"/>
    <property type="match status" value="1"/>
</dbReference>
<feature type="coiled-coil region" evidence="9">
    <location>
        <begin position="402"/>
        <end position="436"/>
    </location>
</feature>
<reference evidence="11" key="1">
    <citation type="submission" date="2015-07" db="EMBL/GenBank/DDBJ databases">
        <title>Adaptation to a free-living lifestyle via gene acquisitions in the diplomonad Trepomonas sp. PC1.</title>
        <authorList>
            <person name="Xu F."/>
            <person name="Jerlstrom-Hultqvist J."/>
            <person name="Kolisko M."/>
            <person name="Simpson A.G.B."/>
            <person name="Roger A.J."/>
            <person name="Svard S.G."/>
            <person name="Andersson J.O."/>
        </authorList>
    </citation>
    <scope>NUCLEOTIDE SEQUENCE</scope>
    <source>
        <strain evidence="11">PC1</strain>
    </source>
</reference>
<evidence type="ECO:0000313" key="11">
    <source>
        <dbReference type="EMBL" id="JAP95348.1"/>
    </source>
</evidence>
<comment type="cofactor">
    <cofactor evidence="1">
        <name>Mn(2+)</name>
        <dbReference type="ChEBI" id="CHEBI:29035"/>
    </cofactor>
</comment>
<sequence length="479" mass="54344">PSSNTPDNQVLYIMEKVHMFSKTLQVGAILDGHQGLECVEYCKKNFVQIFTKTYSQVPNLSTALKQACIQLDQQFQTRGSVSGCSLATFIMTDKEFLCATIGDAGIVYMNEKLFASSPHTTASKAELLRLQNAKKCGYQRDNQILTRTIGNQFYKQMGVISKPELFQLKNNQFEFAVCASHHLFAVLSHLDLQNVFLMLTGKSHLLPANLASFVAESCKKSLLKPHLSNSQRFADILAEICANLGVQATVLVCVPAKLQINLNSGPKLQKEKSFSTLSRQRSTVLLKSDTQAILQTQQSLIQEKSTQIQQLSAQLQTVLHRQSPSEQIQKIQKISKFNSLQEVERKMQGIIAERDQQIFDLQQLLLFDCQKEDSELEALKRFDYQKQISAQQQLIELQKCEILGHQMQAESQEQQIEELRVEKDSLKQQEEKLKEKILLGEIAEEKLYLLEEHLRSYLNTPGAAFDELLHILISHPKTK</sequence>
<evidence type="ECO:0000256" key="4">
    <source>
        <dbReference type="ARBA" id="ARBA00022723"/>
    </source>
</evidence>
<evidence type="ECO:0000256" key="5">
    <source>
        <dbReference type="ARBA" id="ARBA00022801"/>
    </source>
</evidence>
<dbReference type="InterPro" id="IPR001932">
    <property type="entry name" value="PPM-type_phosphatase-like_dom"/>
</dbReference>
<organism evidence="11">
    <name type="scientific">Trepomonas sp. PC1</name>
    <dbReference type="NCBI Taxonomy" id="1076344"/>
    <lineage>
        <taxon>Eukaryota</taxon>
        <taxon>Metamonada</taxon>
        <taxon>Diplomonadida</taxon>
        <taxon>Hexamitidae</taxon>
        <taxon>Hexamitinae</taxon>
        <taxon>Trepomonas</taxon>
    </lineage>
</organism>
<dbReference type="AlphaFoldDB" id="A0A146KGT7"/>
<evidence type="ECO:0000256" key="3">
    <source>
        <dbReference type="ARBA" id="ARBA00013081"/>
    </source>
</evidence>
<dbReference type="GO" id="GO:0046872">
    <property type="term" value="F:metal ion binding"/>
    <property type="evidence" value="ECO:0007669"/>
    <property type="project" value="UniProtKB-KW"/>
</dbReference>
<comment type="similarity">
    <text evidence="2">Belongs to the PP2C family.</text>
</comment>
<keyword evidence="7" id="KW-0904">Protein phosphatase</keyword>
<keyword evidence="9" id="KW-0175">Coiled coil</keyword>
<protein>
    <recommendedName>
        <fullName evidence="3">protein-serine/threonine phosphatase</fullName>
        <ecNumber evidence="3">3.1.3.16</ecNumber>
    </recommendedName>
</protein>
<keyword evidence="4" id="KW-0479">Metal-binding</keyword>
<dbReference type="SUPFAM" id="SSF81606">
    <property type="entry name" value="PP2C-like"/>
    <property type="match status" value="1"/>
</dbReference>
<accession>A0A146KGT7</accession>
<dbReference type="GO" id="GO:0004722">
    <property type="term" value="F:protein serine/threonine phosphatase activity"/>
    <property type="evidence" value="ECO:0007669"/>
    <property type="project" value="UniProtKB-EC"/>
</dbReference>
<dbReference type="InterPro" id="IPR015655">
    <property type="entry name" value="PP2C"/>
</dbReference>
<dbReference type="PANTHER" id="PTHR13832">
    <property type="entry name" value="PROTEIN PHOSPHATASE 2C"/>
    <property type="match status" value="1"/>
</dbReference>
<proteinExistence type="inferred from homology"/>
<dbReference type="PANTHER" id="PTHR13832:SF803">
    <property type="entry name" value="PROTEIN PHOSPHATASE 1G"/>
    <property type="match status" value="1"/>
</dbReference>
<keyword evidence="6" id="KW-0460">Magnesium</keyword>
<dbReference type="InterPro" id="IPR036457">
    <property type="entry name" value="PPM-type-like_dom_sf"/>
</dbReference>
<dbReference type="Pfam" id="PF00481">
    <property type="entry name" value="PP2C"/>
    <property type="match status" value="1"/>
</dbReference>
<evidence type="ECO:0000256" key="9">
    <source>
        <dbReference type="SAM" id="Coils"/>
    </source>
</evidence>
<evidence type="ECO:0000256" key="7">
    <source>
        <dbReference type="ARBA" id="ARBA00022912"/>
    </source>
</evidence>
<feature type="domain" description="PPM-type phosphatase" evidence="10">
    <location>
        <begin position="1"/>
        <end position="242"/>
    </location>
</feature>